<dbReference type="EMBL" id="JARKIB010000019">
    <property type="protein sequence ID" value="KAJ7768811.1"/>
    <property type="molecule type" value="Genomic_DNA"/>
</dbReference>
<name>A0AAD7JRS0_9AGAR</name>
<keyword evidence="3" id="KW-1185">Reference proteome</keyword>
<sequence length="114" mass="13017">MSEQRVYGRYTCGTVRVVILTEIHKIPTEHKPIPGGREHSSPTVALGQGLDDFWEELLPLAKAWSITYVRLQLELNLLVMTLESWDGKRWTNTEEDARSDDGAIETVKDDKFDT</sequence>
<dbReference type="Proteomes" id="UP001215598">
    <property type="component" value="Unassembled WGS sequence"/>
</dbReference>
<proteinExistence type="predicted"/>
<reference evidence="2" key="1">
    <citation type="submission" date="2023-03" db="EMBL/GenBank/DDBJ databases">
        <title>Massive genome expansion in bonnet fungi (Mycena s.s.) driven by repeated elements and novel gene families across ecological guilds.</title>
        <authorList>
            <consortium name="Lawrence Berkeley National Laboratory"/>
            <person name="Harder C.B."/>
            <person name="Miyauchi S."/>
            <person name="Viragh M."/>
            <person name="Kuo A."/>
            <person name="Thoen E."/>
            <person name="Andreopoulos B."/>
            <person name="Lu D."/>
            <person name="Skrede I."/>
            <person name="Drula E."/>
            <person name="Henrissat B."/>
            <person name="Morin E."/>
            <person name="Kohler A."/>
            <person name="Barry K."/>
            <person name="LaButti K."/>
            <person name="Morin E."/>
            <person name="Salamov A."/>
            <person name="Lipzen A."/>
            <person name="Mereny Z."/>
            <person name="Hegedus B."/>
            <person name="Baldrian P."/>
            <person name="Stursova M."/>
            <person name="Weitz H."/>
            <person name="Taylor A."/>
            <person name="Grigoriev I.V."/>
            <person name="Nagy L.G."/>
            <person name="Martin F."/>
            <person name="Kauserud H."/>
        </authorList>
    </citation>
    <scope>NUCLEOTIDE SEQUENCE</scope>
    <source>
        <strain evidence="2">CBHHK182m</strain>
    </source>
</reference>
<evidence type="ECO:0000313" key="3">
    <source>
        <dbReference type="Proteomes" id="UP001215598"/>
    </source>
</evidence>
<gene>
    <name evidence="2" type="ORF">B0H16DRAFT_1452743</name>
</gene>
<protein>
    <submittedName>
        <fullName evidence="2">Uncharacterized protein</fullName>
    </submittedName>
</protein>
<accession>A0AAD7JRS0</accession>
<comment type="caution">
    <text evidence="2">The sequence shown here is derived from an EMBL/GenBank/DDBJ whole genome shotgun (WGS) entry which is preliminary data.</text>
</comment>
<organism evidence="2 3">
    <name type="scientific">Mycena metata</name>
    <dbReference type="NCBI Taxonomy" id="1033252"/>
    <lineage>
        <taxon>Eukaryota</taxon>
        <taxon>Fungi</taxon>
        <taxon>Dikarya</taxon>
        <taxon>Basidiomycota</taxon>
        <taxon>Agaricomycotina</taxon>
        <taxon>Agaricomycetes</taxon>
        <taxon>Agaricomycetidae</taxon>
        <taxon>Agaricales</taxon>
        <taxon>Marasmiineae</taxon>
        <taxon>Mycenaceae</taxon>
        <taxon>Mycena</taxon>
    </lineage>
</organism>
<evidence type="ECO:0000313" key="2">
    <source>
        <dbReference type="EMBL" id="KAJ7768811.1"/>
    </source>
</evidence>
<evidence type="ECO:0000256" key="1">
    <source>
        <dbReference type="SAM" id="MobiDB-lite"/>
    </source>
</evidence>
<dbReference type="AlphaFoldDB" id="A0AAD7JRS0"/>
<feature type="region of interest" description="Disordered" evidence="1">
    <location>
        <begin position="90"/>
        <end position="114"/>
    </location>
</feature>